<dbReference type="GO" id="GO:0019433">
    <property type="term" value="P:triglyceride catabolic process"/>
    <property type="evidence" value="ECO:0007669"/>
    <property type="project" value="TreeGrafter"/>
</dbReference>
<evidence type="ECO:0000313" key="4">
    <source>
        <dbReference type="EMBL" id="KAH3688258.1"/>
    </source>
</evidence>
<proteinExistence type="inferred from homology"/>
<dbReference type="AlphaFoldDB" id="A0A9P8QD09"/>
<protein>
    <recommendedName>
        <fullName evidence="6">NADPH-dependent 1-acyldihydroxyacetone phosphate reductase</fullName>
    </recommendedName>
</protein>
<reference evidence="4" key="2">
    <citation type="submission" date="2021-01" db="EMBL/GenBank/DDBJ databases">
        <authorList>
            <person name="Schikora-Tamarit M.A."/>
        </authorList>
    </citation>
    <scope>NUCLEOTIDE SEQUENCE</scope>
    <source>
        <strain evidence="4">CBS2887</strain>
    </source>
</reference>
<evidence type="ECO:0000256" key="3">
    <source>
        <dbReference type="ARBA" id="ARBA00023002"/>
    </source>
</evidence>
<dbReference type="GO" id="GO:0000140">
    <property type="term" value="F:acylglycerone-phosphate reductase (NADP+) activity"/>
    <property type="evidence" value="ECO:0007669"/>
    <property type="project" value="TreeGrafter"/>
</dbReference>
<dbReference type="GO" id="GO:0004806">
    <property type="term" value="F:triacylglycerol lipase activity"/>
    <property type="evidence" value="ECO:0007669"/>
    <property type="project" value="TreeGrafter"/>
</dbReference>
<comment type="caution">
    <text evidence="4">The sequence shown here is derived from an EMBL/GenBank/DDBJ whole genome shotgun (WGS) entry which is preliminary data.</text>
</comment>
<dbReference type="InterPro" id="IPR036291">
    <property type="entry name" value="NAD(P)-bd_dom_sf"/>
</dbReference>
<accession>A0A9P8QD09</accession>
<comment type="similarity">
    <text evidence="1">Belongs to the short-chain dehydrogenases/reductases (SDR) family.</text>
</comment>
<dbReference type="SUPFAM" id="SSF51735">
    <property type="entry name" value="NAD(P)-binding Rossmann-fold domains"/>
    <property type="match status" value="1"/>
</dbReference>
<dbReference type="EMBL" id="JAEUBG010000445">
    <property type="protein sequence ID" value="KAH3688258.1"/>
    <property type="molecule type" value="Genomic_DNA"/>
</dbReference>
<evidence type="ECO:0000256" key="1">
    <source>
        <dbReference type="ARBA" id="ARBA00006484"/>
    </source>
</evidence>
<dbReference type="InterPro" id="IPR020904">
    <property type="entry name" value="Sc_DH/Rdtase_CS"/>
</dbReference>
<keyword evidence="5" id="KW-1185">Reference proteome</keyword>
<dbReference type="Proteomes" id="UP000774326">
    <property type="component" value="Unassembled WGS sequence"/>
</dbReference>
<evidence type="ECO:0000313" key="5">
    <source>
        <dbReference type="Proteomes" id="UP000774326"/>
    </source>
</evidence>
<evidence type="ECO:0000256" key="2">
    <source>
        <dbReference type="ARBA" id="ARBA00022857"/>
    </source>
</evidence>
<sequence length="295" mass="32866">MSTETPRQKVAFVTGASSGIGYAVSIELSKRGYKVYGAARRLEPMEPLKEYGVTPVQLDVSSLESVLRVKEFLTQELKDGKLDILYNNAGQSCTLPALDVTDEQFTQAFEVNVFGPIRLSRELSKFVINAQGTFVFTSSLVAVVPFPFSSVYCATKAAISQYAHVLHLEMKGFGVRVINVITGGVKTNVADTRPLPPNSVFNFEEGIKAFDDRRKMSDNNSPMTATEYAIQVCNDIESKYDLIDVYRGTWGFVLGHFAQIAPRWLMEWILVAKFKIGPVYEKLRGKRDGVDLHLD</sequence>
<keyword evidence="2" id="KW-0521">NADP</keyword>
<dbReference type="GO" id="GO:0006654">
    <property type="term" value="P:phosphatidic acid biosynthetic process"/>
    <property type="evidence" value="ECO:0007669"/>
    <property type="project" value="TreeGrafter"/>
</dbReference>
<dbReference type="PANTHER" id="PTHR44169">
    <property type="entry name" value="NADPH-DEPENDENT 1-ACYLDIHYDROXYACETONE PHOSPHATE REDUCTASE"/>
    <property type="match status" value="1"/>
</dbReference>
<dbReference type="PANTHER" id="PTHR44169:SF6">
    <property type="entry name" value="NADPH-DEPENDENT 1-ACYLDIHYDROXYACETONE PHOSPHATE REDUCTASE"/>
    <property type="match status" value="1"/>
</dbReference>
<dbReference type="OrthoDB" id="2102561at2759"/>
<dbReference type="GO" id="GO:0005811">
    <property type="term" value="C:lipid droplet"/>
    <property type="evidence" value="ECO:0007669"/>
    <property type="project" value="TreeGrafter"/>
</dbReference>
<keyword evidence="3" id="KW-0560">Oxidoreductase</keyword>
<dbReference type="GO" id="GO:0005783">
    <property type="term" value="C:endoplasmic reticulum"/>
    <property type="evidence" value="ECO:0007669"/>
    <property type="project" value="TreeGrafter"/>
</dbReference>
<organism evidence="4 5">
    <name type="scientific">Wickerhamomyces pijperi</name>
    <name type="common">Yeast</name>
    <name type="synonym">Pichia pijperi</name>
    <dbReference type="NCBI Taxonomy" id="599730"/>
    <lineage>
        <taxon>Eukaryota</taxon>
        <taxon>Fungi</taxon>
        <taxon>Dikarya</taxon>
        <taxon>Ascomycota</taxon>
        <taxon>Saccharomycotina</taxon>
        <taxon>Saccharomycetes</taxon>
        <taxon>Phaffomycetales</taxon>
        <taxon>Wickerhamomycetaceae</taxon>
        <taxon>Wickerhamomyces</taxon>
    </lineage>
</organism>
<dbReference type="Pfam" id="PF00106">
    <property type="entry name" value="adh_short"/>
    <property type="match status" value="1"/>
</dbReference>
<evidence type="ECO:0008006" key="6">
    <source>
        <dbReference type="Google" id="ProtNLM"/>
    </source>
</evidence>
<dbReference type="PRINTS" id="PR00081">
    <property type="entry name" value="GDHRDH"/>
</dbReference>
<reference evidence="4" key="1">
    <citation type="journal article" date="2021" name="Open Biol.">
        <title>Shared evolutionary footprints suggest mitochondrial oxidative damage underlies multiple complex I losses in fungi.</title>
        <authorList>
            <person name="Schikora-Tamarit M.A."/>
            <person name="Marcet-Houben M."/>
            <person name="Nosek J."/>
            <person name="Gabaldon T."/>
        </authorList>
    </citation>
    <scope>NUCLEOTIDE SEQUENCE</scope>
    <source>
        <strain evidence="4">CBS2887</strain>
    </source>
</reference>
<dbReference type="InterPro" id="IPR002347">
    <property type="entry name" value="SDR_fam"/>
</dbReference>
<gene>
    <name evidence="4" type="ORF">WICPIJ_000729</name>
</gene>
<dbReference type="Gene3D" id="3.40.50.720">
    <property type="entry name" value="NAD(P)-binding Rossmann-like Domain"/>
    <property type="match status" value="1"/>
</dbReference>
<dbReference type="PROSITE" id="PS00061">
    <property type="entry name" value="ADH_SHORT"/>
    <property type="match status" value="1"/>
</dbReference>
<dbReference type="CDD" id="cd05374">
    <property type="entry name" value="17beta-HSD-like_SDR_c"/>
    <property type="match status" value="1"/>
</dbReference>
<name>A0A9P8QD09_WICPI</name>